<keyword evidence="7" id="KW-1185">Reference proteome</keyword>
<evidence type="ECO:0000256" key="3">
    <source>
        <dbReference type="ARBA" id="ARBA00022989"/>
    </source>
</evidence>
<dbReference type="EMBL" id="CP011452">
    <property type="protein sequence ID" value="AKH41741.1"/>
    <property type="molecule type" value="Genomic_DNA"/>
</dbReference>
<reference evidence="6" key="1">
    <citation type="submission" date="2015-05" db="EMBL/GenBank/DDBJ databases">
        <title>The complete genome of Altererythrobacter atlanticus strain 26DY36.</title>
        <authorList>
            <person name="Wu Y.-H."/>
            <person name="Cheng H."/>
            <person name="Wu X.-W."/>
        </authorList>
    </citation>
    <scope>NUCLEOTIDE SEQUENCE [LARGE SCALE GENOMIC DNA]</scope>
    <source>
        <strain evidence="6">26DY36</strain>
    </source>
</reference>
<keyword evidence="3" id="KW-1133">Transmembrane helix</keyword>
<evidence type="ECO:0000313" key="6">
    <source>
        <dbReference type="EMBL" id="AKH41741.1"/>
    </source>
</evidence>
<dbReference type="GO" id="GO:0016020">
    <property type="term" value="C:membrane"/>
    <property type="evidence" value="ECO:0007669"/>
    <property type="project" value="UniProtKB-SubCell"/>
</dbReference>
<accession>A0A0F7KRJ2</accession>
<gene>
    <name evidence="6" type="ORF">WYH_00685</name>
</gene>
<dbReference type="AlphaFoldDB" id="A0A0F7KRJ2"/>
<dbReference type="STRING" id="1267766.WYH_00685"/>
<dbReference type="InterPro" id="IPR006977">
    <property type="entry name" value="Yip1_dom"/>
</dbReference>
<dbReference type="RefSeq" id="WP_053833375.1">
    <property type="nucleotide sequence ID" value="NZ_CP011452.2"/>
</dbReference>
<evidence type="ECO:0000256" key="2">
    <source>
        <dbReference type="ARBA" id="ARBA00022692"/>
    </source>
</evidence>
<keyword evidence="4" id="KW-0472">Membrane</keyword>
<protein>
    <submittedName>
        <fullName evidence="6">Yip1 domain protein</fullName>
    </submittedName>
</protein>
<evidence type="ECO:0000259" key="5">
    <source>
        <dbReference type="Pfam" id="PF04893"/>
    </source>
</evidence>
<dbReference type="Pfam" id="PF04893">
    <property type="entry name" value="Yip1"/>
    <property type="match status" value="1"/>
</dbReference>
<dbReference type="PATRIC" id="fig|1267766.3.peg.691"/>
<evidence type="ECO:0000256" key="4">
    <source>
        <dbReference type="ARBA" id="ARBA00023136"/>
    </source>
</evidence>
<evidence type="ECO:0000256" key="1">
    <source>
        <dbReference type="ARBA" id="ARBA00004141"/>
    </source>
</evidence>
<name>A0A0F7KRJ2_9SPHN</name>
<dbReference type="KEGG" id="aay:WYH_00685"/>
<evidence type="ECO:0000313" key="7">
    <source>
        <dbReference type="Proteomes" id="UP000034392"/>
    </source>
</evidence>
<comment type="subcellular location">
    <subcellularLocation>
        <location evidence="1">Membrane</location>
        <topology evidence="1">Multi-pass membrane protein</topology>
    </subcellularLocation>
</comment>
<keyword evidence="2" id="KW-0812">Transmembrane</keyword>
<organism evidence="6 7">
    <name type="scientific">Croceibacterium atlanticum</name>
    <dbReference type="NCBI Taxonomy" id="1267766"/>
    <lineage>
        <taxon>Bacteria</taxon>
        <taxon>Pseudomonadati</taxon>
        <taxon>Pseudomonadota</taxon>
        <taxon>Alphaproteobacteria</taxon>
        <taxon>Sphingomonadales</taxon>
        <taxon>Erythrobacteraceae</taxon>
        <taxon>Croceibacterium</taxon>
    </lineage>
</organism>
<proteinExistence type="predicted"/>
<dbReference type="Proteomes" id="UP000034392">
    <property type="component" value="Chromosome"/>
</dbReference>
<feature type="domain" description="Yip1" evidence="5">
    <location>
        <begin position="20"/>
        <end position="185"/>
    </location>
</feature>
<sequence>MADDNPIQKSGEGIAAQAKAILTRPKQEWPRIAGRDTGWKQAFITYALPLAAIGPICNLIGGQIFGYGGYGIYYSPALMAAITTAISTYVLNICALFIVAFLANFISQKFGGKDDWNRAFKLVTYSMTAAWLAAIFGLVPFLSILTILGLWSIYLFYTGATPMMGVPHDRAGGYTLVTILAAIAVNIIFAALAGVFVASGFIAGGTMMGHGYMAHGY</sequence>